<dbReference type="Proteomes" id="UP000029858">
    <property type="component" value="Unassembled WGS sequence"/>
</dbReference>
<proteinExistence type="predicted"/>
<reference evidence="1 2" key="2">
    <citation type="submission" date="2014-10" db="EMBL/GenBank/DDBJ databases">
        <title>Paracoccus sanguinis sp. nov., isolated from clinical specimens of New York State patients.</title>
        <authorList>
            <person name="Mingle L.A."/>
            <person name="Cole J.A."/>
            <person name="Lapierre P."/>
            <person name="Musser K.A."/>
        </authorList>
    </citation>
    <scope>NUCLEOTIDE SEQUENCE [LARGE SCALE GENOMIC DNA]</scope>
    <source>
        <strain evidence="1 2">5503</strain>
    </source>
</reference>
<sequence length="61" mass="6373">MAAGYCAAGMREWCRLRGFTSEDVRNGIPAEVMLATGCEQAAAVVRQAEKRAALEAGGAAE</sequence>
<dbReference type="EMBL" id="JRKQ01000001">
    <property type="protein sequence ID" value="KGJ23755.1"/>
    <property type="molecule type" value="Genomic_DNA"/>
</dbReference>
<reference evidence="1 2" key="1">
    <citation type="submission" date="2014-09" db="EMBL/GenBank/DDBJ databases">
        <authorList>
            <person name="McGinnis J.M."/>
            <person name="Wolfgang W.J."/>
        </authorList>
    </citation>
    <scope>NUCLEOTIDE SEQUENCE [LARGE SCALE GENOMIC DNA]</scope>
    <source>
        <strain evidence="1 2">5503</strain>
    </source>
</reference>
<organism evidence="1 2">
    <name type="scientific">Paracoccus sanguinis</name>
    <dbReference type="NCBI Taxonomy" id="1545044"/>
    <lineage>
        <taxon>Bacteria</taxon>
        <taxon>Pseudomonadati</taxon>
        <taxon>Pseudomonadota</taxon>
        <taxon>Alphaproteobacteria</taxon>
        <taxon>Rhodobacterales</taxon>
        <taxon>Paracoccaceae</taxon>
        <taxon>Paracoccus</taxon>
    </lineage>
</organism>
<gene>
    <name evidence="1" type="ORF">IX56_00315</name>
</gene>
<name>A0A099GLM3_9RHOB</name>
<dbReference type="AlphaFoldDB" id="A0A099GLM3"/>
<comment type="caution">
    <text evidence="1">The sequence shown here is derived from an EMBL/GenBank/DDBJ whole genome shotgun (WGS) entry which is preliminary data.</text>
</comment>
<evidence type="ECO:0000313" key="2">
    <source>
        <dbReference type="Proteomes" id="UP000029858"/>
    </source>
</evidence>
<protein>
    <submittedName>
        <fullName evidence="1">Uncharacterized protein</fullName>
    </submittedName>
</protein>
<evidence type="ECO:0000313" key="1">
    <source>
        <dbReference type="EMBL" id="KGJ23755.1"/>
    </source>
</evidence>
<accession>A0A099GLM3</accession>